<dbReference type="RefSeq" id="WP_134513815.1">
    <property type="nucleotide sequence ID" value="NZ_SOHJ01000004.1"/>
</dbReference>
<evidence type="ECO:0000256" key="2">
    <source>
        <dbReference type="ARBA" id="ARBA00022801"/>
    </source>
</evidence>
<feature type="binding site" evidence="3">
    <location>
        <position position="265"/>
    </location>
    <ligand>
        <name>Mg(2+)</name>
        <dbReference type="ChEBI" id="CHEBI:18420"/>
        <label>1</label>
    </ligand>
</feature>
<comment type="cofactor">
    <cofactor evidence="3">
        <name>Mg(2+)</name>
        <dbReference type="ChEBI" id="CHEBI:18420"/>
    </cofactor>
    <text evidence="3">Binds 2 magnesium ions per subunit.</text>
</comment>
<feature type="binding site" evidence="3">
    <location>
        <position position="505"/>
    </location>
    <ligand>
        <name>Mg(2+)</name>
        <dbReference type="ChEBI" id="CHEBI:18420"/>
        <label>1</label>
    </ligand>
</feature>
<dbReference type="Proteomes" id="UP000298170">
    <property type="component" value="Unassembled WGS sequence"/>
</dbReference>
<evidence type="ECO:0000256" key="1">
    <source>
        <dbReference type="ARBA" id="ARBA00010702"/>
    </source>
</evidence>
<evidence type="ECO:0000313" key="4">
    <source>
        <dbReference type="EMBL" id="TFD61607.1"/>
    </source>
</evidence>
<reference evidence="4 5" key="1">
    <citation type="submission" date="2019-03" db="EMBL/GenBank/DDBJ databases">
        <title>Genomics of glacier-inhabiting Cryobacterium strains.</title>
        <authorList>
            <person name="Liu Q."/>
            <person name="Xin Y.-H."/>
        </authorList>
    </citation>
    <scope>NUCLEOTIDE SEQUENCE [LARGE SCALE GENOMIC DNA]</scope>
    <source>
        <strain evidence="4 5">Sr39</strain>
    </source>
</reference>
<organism evidence="4 5">
    <name type="scientific">Cryobacterium suzukii</name>
    <dbReference type="NCBI Taxonomy" id="1259198"/>
    <lineage>
        <taxon>Bacteria</taxon>
        <taxon>Bacillati</taxon>
        <taxon>Actinomycetota</taxon>
        <taxon>Actinomycetes</taxon>
        <taxon>Micrococcales</taxon>
        <taxon>Microbacteriaceae</taxon>
        <taxon>Cryobacterium</taxon>
    </lineage>
</organism>
<dbReference type="InterPro" id="IPR005502">
    <property type="entry name" value="Ribosyl_crysJ1"/>
</dbReference>
<dbReference type="SUPFAM" id="SSF101478">
    <property type="entry name" value="ADP-ribosylglycohydrolase"/>
    <property type="match status" value="1"/>
</dbReference>
<dbReference type="GO" id="GO:0016787">
    <property type="term" value="F:hydrolase activity"/>
    <property type="evidence" value="ECO:0007669"/>
    <property type="project" value="UniProtKB-KW"/>
</dbReference>
<proteinExistence type="inferred from homology"/>
<dbReference type="Pfam" id="PF03747">
    <property type="entry name" value="ADP_ribosyl_GH"/>
    <property type="match status" value="1"/>
</dbReference>
<protein>
    <submittedName>
        <fullName evidence="4">ADP-ribosylglycohydrolase family protein</fullName>
    </submittedName>
</protein>
<dbReference type="GO" id="GO:0046872">
    <property type="term" value="F:metal ion binding"/>
    <property type="evidence" value="ECO:0007669"/>
    <property type="project" value="UniProtKB-KW"/>
</dbReference>
<dbReference type="PANTHER" id="PTHR16222">
    <property type="entry name" value="ADP-RIBOSYLGLYCOHYDROLASE"/>
    <property type="match status" value="1"/>
</dbReference>
<dbReference type="AlphaFoldDB" id="A0A4R9AIA4"/>
<feature type="binding site" evidence="3">
    <location>
        <position position="502"/>
    </location>
    <ligand>
        <name>Mg(2+)</name>
        <dbReference type="ChEBI" id="CHEBI:18420"/>
        <label>1</label>
    </ligand>
</feature>
<name>A0A4R9AIA4_9MICO</name>
<keyword evidence="3" id="KW-0460">Magnesium</keyword>
<feature type="binding site" evidence="3">
    <location>
        <position position="504"/>
    </location>
    <ligand>
        <name>Mg(2+)</name>
        <dbReference type="ChEBI" id="CHEBI:18420"/>
        <label>1</label>
    </ligand>
</feature>
<dbReference type="Gene3D" id="1.10.4080.10">
    <property type="entry name" value="ADP-ribosylation/Crystallin J1"/>
    <property type="match status" value="1"/>
</dbReference>
<feature type="binding site" evidence="3">
    <location>
        <position position="264"/>
    </location>
    <ligand>
        <name>Mg(2+)</name>
        <dbReference type="ChEBI" id="CHEBI:18420"/>
        <label>1</label>
    </ligand>
</feature>
<dbReference type="PANTHER" id="PTHR16222:SF24">
    <property type="entry name" value="ADP-RIBOSYLHYDROLASE ARH3"/>
    <property type="match status" value="1"/>
</dbReference>
<accession>A0A4R9AIA4</accession>
<keyword evidence="2 4" id="KW-0378">Hydrolase</keyword>
<dbReference type="OrthoDB" id="4871367at2"/>
<dbReference type="InterPro" id="IPR050792">
    <property type="entry name" value="ADP-ribosylglycohydrolase"/>
</dbReference>
<evidence type="ECO:0000256" key="3">
    <source>
        <dbReference type="PIRSR" id="PIRSR605502-1"/>
    </source>
</evidence>
<dbReference type="InterPro" id="IPR036705">
    <property type="entry name" value="Ribosyl_crysJ1_sf"/>
</dbReference>
<sequence length="551" mass="57972">MSAEDAMMERTARLFDGICAVTEENRGYAVNVDKWLDPVIGRVSGRDRVKNNLAVFLAGVDAMVAILPEARVSAHRNEVSVVCGKSSVVASFSFYRLNLSQRSDGRLVALGGFSPRMAVRSVLWLLAVSEWGDEFERKFERHSALPVVRSARNLGFHVRSTDEMGGTPGEVWTAEDAVFFAQGCAVDVDELLAAAREFAGRSVVVPRGLSREDRIQGCLLGGAVGDALGYPVEFWSLAAIVSDVGAAGVREFLAVPHAPVGAISDDTQMTLFTADALARADGTVPVRALMVQAYRDWYLTQTTLAASGVDVSGPGTSLLGQSWLFAQRAPGLTVMAALKAIPAGVAAERVSTAENQSKGCGTVMRSAPFGLVASWTAEESYTHAAQAASITHGHPAAQVAAGALAMLVHRLVGGESLTHAATGTLNYVVRTEPDGFTETSSALRKASSRIGRSVPVPKVTELLGAGWVAEEALAIAVYCALTFPDRDQVEEALSLAVTHSGDSDSTGAICGNILGALHGLDAIPARWRQGVEGRDSLLAVGAQLAMITVGP</sequence>
<feature type="binding site" evidence="3">
    <location>
        <position position="266"/>
    </location>
    <ligand>
        <name>Mg(2+)</name>
        <dbReference type="ChEBI" id="CHEBI:18420"/>
        <label>1</label>
    </ligand>
</feature>
<keyword evidence="3" id="KW-0479">Metal-binding</keyword>
<dbReference type="EMBL" id="SOHJ01000004">
    <property type="protein sequence ID" value="TFD61607.1"/>
    <property type="molecule type" value="Genomic_DNA"/>
</dbReference>
<keyword evidence="5" id="KW-1185">Reference proteome</keyword>
<comment type="similarity">
    <text evidence="1">Belongs to the ADP-ribosylglycohydrolase family.</text>
</comment>
<evidence type="ECO:0000313" key="5">
    <source>
        <dbReference type="Proteomes" id="UP000298170"/>
    </source>
</evidence>
<comment type="caution">
    <text evidence="4">The sequence shown here is derived from an EMBL/GenBank/DDBJ whole genome shotgun (WGS) entry which is preliminary data.</text>
</comment>
<gene>
    <name evidence="4" type="ORF">E3T39_06085</name>
</gene>